<dbReference type="SUPFAM" id="SSF56112">
    <property type="entry name" value="Protein kinase-like (PK-like)"/>
    <property type="match status" value="1"/>
</dbReference>
<evidence type="ECO:0000313" key="2">
    <source>
        <dbReference type="Proteomes" id="UP001500575"/>
    </source>
</evidence>
<name>A0ABN2Y852_9ACTN</name>
<accession>A0ABN2Y852</accession>
<dbReference type="Pfam" id="PF04655">
    <property type="entry name" value="APH_6_hur"/>
    <property type="match status" value="1"/>
</dbReference>
<proteinExistence type="predicted"/>
<reference evidence="1 2" key="1">
    <citation type="journal article" date="2019" name="Int. J. Syst. Evol. Microbiol.">
        <title>The Global Catalogue of Microorganisms (GCM) 10K type strain sequencing project: providing services to taxonomists for standard genome sequencing and annotation.</title>
        <authorList>
            <consortium name="The Broad Institute Genomics Platform"/>
            <consortium name="The Broad Institute Genome Sequencing Center for Infectious Disease"/>
            <person name="Wu L."/>
            <person name="Ma J."/>
        </authorList>
    </citation>
    <scope>NUCLEOTIDE SEQUENCE [LARGE SCALE GENOMIC DNA]</scope>
    <source>
        <strain evidence="1 2">JCM 16021</strain>
    </source>
</reference>
<dbReference type="Proteomes" id="UP001500575">
    <property type="component" value="Unassembled WGS sequence"/>
</dbReference>
<sequence>MRRPRLLDDVVEEWTLVLDGDVLDRRASVVVPVRTRDGAAAVLKISSPSPENEHEHLALQRWGGDGAVRLLRADPHRRALLLERASTTDLTSLGYLEAAEVAAAAYARLHVPALPQLRTITAYVGRSTDALAALPRDAPIPRRLVEQALSHARDLATGPATGPASTGRLVHGDLHDHHLLRSHPGESDSWLAIDPQPMSGDPHWEPAALLWSRWDEVVARGRIRADVHERFLTVVDAAGLDEDRARAWVVLRLVLGAYSSIEEAARQDRPLTGDESDWITRCITIMKAVDPS</sequence>
<keyword evidence="2" id="KW-1185">Reference proteome</keyword>
<evidence type="ECO:0000313" key="1">
    <source>
        <dbReference type="EMBL" id="GAA2123410.1"/>
    </source>
</evidence>
<dbReference type="InterPro" id="IPR006748">
    <property type="entry name" value="NH2Glyco/OHUrea_AB-resist_kin"/>
</dbReference>
<dbReference type="EMBL" id="BAAAQQ010000011">
    <property type="protein sequence ID" value="GAA2123410.1"/>
    <property type="molecule type" value="Genomic_DNA"/>
</dbReference>
<dbReference type="RefSeq" id="WP_344303476.1">
    <property type="nucleotide sequence ID" value="NZ_BAAAQQ010000011.1"/>
</dbReference>
<gene>
    <name evidence="1" type="ORF">GCM10009843_19110</name>
</gene>
<dbReference type="InterPro" id="IPR011009">
    <property type="entry name" value="Kinase-like_dom_sf"/>
</dbReference>
<comment type="caution">
    <text evidence="1">The sequence shown here is derived from an EMBL/GenBank/DDBJ whole genome shotgun (WGS) entry which is preliminary data.</text>
</comment>
<organism evidence="1 2">
    <name type="scientific">Nocardioides bigeumensis</name>
    <dbReference type="NCBI Taxonomy" id="433657"/>
    <lineage>
        <taxon>Bacteria</taxon>
        <taxon>Bacillati</taxon>
        <taxon>Actinomycetota</taxon>
        <taxon>Actinomycetes</taxon>
        <taxon>Propionibacteriales</taxon>
        <taxon>Nocardioidaceae</taxon>
        <taxon>Nocardioides</taxon>
    </lineage>
</organism>
<protein>
    <submittedName>
        <fullName evidence="1">Streptomycin 6-kinase</fullName>
    </submittedName>
</protein>